<evidence type="ECO:0000259" key="14">
    <source>
        <dbReference type="PROSITE" id="PS50262"/>
    </source>
</evidence>
<comment type="subcellular location">
    <subcellularLocation>
        <location evidence="1 12">Membrane</location>
        <topology evidence="1 12">Multi-pass membrane protein</topology>
    </subcellularLocation>
</comment>
<reference evidence="17" key="2">
    <citation type="submission" date="2025-04" db="UniProtKB">
        <authorList>
            <consortium name="RefSeq"/>
        </authorList>
    </citation>
    <scope>IDENTIFICATION</scope>
</reference>
<evidence type="ECO:0000256" key="12">
    <source>
        <dbReference type="RuleBase" id="RU004424"/>
    </source>
</evidence>
<dbReference type="RefSeq" id="NP_001165500.1">
    <property type="nucleotide sequence ID" value="NM_001172029.1"/>
</dbReference>
<dbReference type="InterPro" id="IPR017452">
    <property type="entry name" value="GPCR_Rhodpsn_7TM"/>
</dbReference>
<feature type="domain" description="G-protein coupled receptors family 1 profile" evidence="14">
    <location>
        <begin position="23"/>
        <end position="246"/>
    </location>
</feature>
<organism evidence="15">
    <name type="scientific">Xenopus tropicalis</name>
    <name type="common">Western clawed frog</name>
    <name type="synonym">Silurana tropicalis</name>
    <dbReference type="NCBI Taxonomy" id="8364"/>
    <lineage>
        <taxon>Eukaryota</taxon>
        <taxon>Metazoa</taxon>
        <taxon>Chordata</taxon>
        <taxon>Craniata</taxon>
        <taxon>Vertebrata</taxon>
        <taxon>Euteleostomi</taxon>
        <taxon>Amphibia</taxon>
        <taxon>Batrachia</taxon>
        <taxon>Anura</taxon>
        <taxon>Pipoidea</taxon>
        <taxon>Pipidae</taxon>
        <taxon>Xenopodinae</taxon>
        <taxon>Xenopus</taxon>
        <taxon>Silurana</taxon>
    </lineage>
</organism>
<dbReference type="InterPro" id="IPR007960">
    <property type="entry name" value="TAS2R"/>
</dbReference>
<evidence type="ECO:0000256" key="10">
    <source>
        <dbReference type="ARBA" id="ARBA00023224"/>
    </source>
</evidence>
<sequence>MLPVFVLASVVILGATTIMGIVTNSLIVVVNVADKIKGKSFNPSDLILVTLGMSNITFQFTMTVNDFSIILWSDLYFSDAVYGTFKALLYSTIFASFWFTVCLSVYYCLQIVIFTHPFLVRLKLGMSRLVPFFLGASVFTSLVISIPALWSIYKDPQNGNFSSNQSLKIELPKLSAVYLFSSNIIGCSLPLMLVGISNSLILKSLISKSTMLEKNKSDVYSPRTEARERAARTVGCLLLLYMAFYIFQILMFINFFPPSSPGFCTCLMAIYVYSPLQSIILIFGSPKLKKTLLNLLGFLKKCGNEQKETPKILFIKLRVQRTLNCKES</sequence>
<keyword evidence="10 12" id="KW-0807">Transducer</keyword>
<dbReference type="eggNOG" id="ENOG502SKRK">
    <property type="taxonomic scope" value="Eukaryota"/>
</dbReference>
<keyword evidence="16" id="KW-1185">Reference proteome</keyword>
<dbReference type="Pfam" id="PF05296">
    <property type="entry name" value="TAS2R"/>
    <property type="match status" value="1"/>
</dbReference>
<protein>
    <recommendedName>
        <fullName evidence="12">Taste receptor type 2</fullName>
    </recommendedName>
</protein>
<evidence type="ECO:0000256" key="6">
    <source>
        <dbReference type="ARBA" id="ARBA00022989"/>
    </source>
</evidence>
<keyword evidence="7 12" id="KW-0297">G-protein coupled receptor</keyword>
<keyword evidence="9 12" id="KW-0675">Receptor</keyword>
<dbReference type="OrthoDB" id="8876749at2759"/>
<dbReference type="FunFam" id="1.20.1070.10:FF:000055">
    <property type="entry name" value="Taste receptor type 2"/>
    <property type="match status" value="1"/>
</dbReference>
<feature type="transmembrane region" description="Helical" evidence="13">
    <location>
        <begin position="87"/>
        <end position="109"/>
    </location>
</feature>
<evidence type="ECO:0000256" key="5">
    <source>
        <dbReference type="ARBA" id="ARBA00022692"/>
    </source>
</evidence>
<evidence type="ECO:0000256" key="8">
    <source>
        <dbReference type="ARBA" id="ARBA00023136"/>
    </source>
</evidence>
<dbReference type="STRING" id="8364.ENSXETP00000028474"/>
<evidence type="ECO:0000256" key="2">
    <source>
        <dbReference type="ARBA" id="ARBA00007376"/>
    </source>
</evidence>
<proteinExistence type="inferred from homology"/>
<dbReference type="PANTHER" id="PTHR11394">
    <property type="entry name" value="TASTE RECEPTOR TYPE 2"/>
    <property type="match status" value="1"/>
</dbReference>
<evidence type="ECO:0000313" key="18">
    <source>
        <dbReference type="Xenbase" id="XB-GENE-29099619"/>
    </source>
</evidence>
<reference evidence="15 17" key="1">
    <citation type="journal article" date="2006" name="Mol. Biol. Evol.">
        <title>Lineage-specific expansions and contractions of the bitter taste receptor gene repertoire in vertebrates.</title>
        <authorList>
            <consortium name="SMBE Tri-National Young Investigators"/>
            <person name="Go Y."/>
        </authorList>
    </citation>
    <scope>NUCLEOTIDE SEQUENCE</scope>
</reference>
<name>Q2AB41_XENTR</name>
<feature type="transmembrane region" description="Helical" evidence="13">
    <location>
        <begin position="6"/>
        <end position="33"/>
    </location>
</feature>
<dbReference type="Xenbase" id="XB-GENE-29099619">
    <property type="gene designation" value="t2r46"/>
</dbReference>
<dbReference type="CTD" id="100335093"/>
<keyword evidence="5 12" id="KW-0812">Transmembrane</keyword>
<dbReference type="GO" id="GO:0004930">
    <property type="term" value="F:G protein-coupled receptor activity"/>
    <property type="evidence" value="ECO:0007669"/>
    <property type="project" value="UniProtKB-KW"/>
</dbReference>
<evidence type="ECO:0000313" key="17">
    <source>
        <dbReference type="RefSeq" id="NP_001165500.1"/>
    </source>
</evidence>
<evidence type="ECO:0000256" key="3">
    <source>
        <dbReference type="ARBA" id="ARBA00022480"/>
    </source>
</evidence>
<dbReference type="GO" id="GO:0033038">
    <property type="term" value="F:bitter taste receptor activity"/>
    <property type="evidence" value="ECO:0000318"/>
    <property type="project" value="GO_Central"/>
</dbReference>
<keyword evidence="8 12" id="KW-0472">Membrane</keyword>
<evidence type="ECO:0000256" key="7">
    <source>
        <dbReference type="ARBA" id="ARBA00023040"/>
    </source>
</evidence>
<dbReference type="PhylomeDB" id="Q2AB41"/>
<dbReference type="Gene3D" id="1.20.1070.10">
    <property type="entry name" value="Rhodopsin 7-helix transmembrane proteins"/>
    <property type="match status" value="1"/>
</dbReference>
<dbReference type="OMA" id="ENSTEMC"/>
<evidence type="ECO:0000256" key="11">
    <source>
        <dbReference type="RuleBase" id="RU004423"/>
    </source>
</evidence>
<dbReference type="GO" id="GO:0001580">
    <property type="term" value="P:detection of chemical stimulus involved in sensory perception of bitter taste"/>
    <property type="evidence" value="ECO:0000318"/>
    <property type="project" value="GO_Central"/>
</dbReference>
<feature type="transmembrane region" description="Helical" evidence="13">
    <location>
        <begin position="129"/>
        <end position="153"/>
    </location>
</feature>
<keyword evidence="3 12" id="KW-0919">Taste</keyword>
<accession>Q2AB41</accession>
<keyword evidence="4 12" id="KW-0716">Sensory transduction</keyword>
<dbReference type="AGR" id="Xenbase:XB-GENE-29099619"/>
<keyword evidence="6 13" id="KW-1133">Transmembrane helix</keyword>
<accession>F6PVA8</accession>
<dbReference type="PaxDb" id="8364-ENSXETP00000063862"/>
<dbReference type="PANTHER" id="PTHR11394:SF146">
    <property type="entry name" value="TASTE RECEPTOR TYPE 2"/>
    <property type="match status" value="1"/>
</dbReference>
<feature type="transmembrane region" description="Helical" evidence="13">
    <location>
        <begin position="45"/>
        <end position="67"/>
    </location>
</feature>
<feature type="transmembrane region" description="Helical" evidence="13">
    <location>
        <begin position="262"/>
        <end position="283"/>
    </location>
</feature>
<dbReference type="Proteomes" id="UP000008143">
    <property type="component" value="Chromosome 1"/>
</dbReference>
<dbReference type="CDD" id="cd13950">
    <property type="entry name" value="7tm_TAS2R"/>
    <property type="match status" value="1"/>
</dbReference>
<feature type="transmembrane region" description="Helical" evidence="13">
    <location>
        <begin position="233"/>
        <end position="256"/>
    </location>
</feature>
<dbReference type="HOGENOM" id="CLU_072337_3_0_1"/>
<gene>
    <name evidence="17 18" type="primary">t2r46</name>
</gene>
<comment type="similarity">
    <text evidence="2 11">Belongs to the G-protein coupled receptor T2R family.</text>
</comment>
<evidence type="ECO:0000256" key="1">
    <source>
        <dbReference type="ARBA" id="ARBA00004141"/>
    </source>
</evidence>
<dbReference type="KEGG" id="xtr:100335093"/>
<evidence type="ECO:0000313" key="15">
    <source>
        <dbReference type="EMBL" id="BAE80426.1"/>
    </source>
</evidence>
<dbReference type="SUPFAM" id="SSF81321">
    <property type="entry name" value="Family A G protein-coupled receptor-like"/>
    <property type="match status" value="1"/>
</dbReference>
<evidence type="ECO:0000313" key="16">
    <source>
        <dbReference type="Proteomes" id="UP000008143"/>
    </source>
</evidence>
<evidence type="ECO:0000256" key="4">
    <source>
        <dbReference type="ARBA" id="ARBA00022606"/>
    </source>
</evidence>
<dbReference type="GeneID" id="100335093"/>
<evidence type="ECO:0000256" key="13">
    <source>
        <dbReference type="SAM" id="Phobius"/>
    </source>
</evidence>
<evidence type="ECO:0000256" key="9">
    <source>
        <dbReference type="ARBA" id="ARBA00023170"/>
    </source>
</evidence>
<dbReference type="EMBL" id="AB249814">
    <property type="protein sequence ID" value="BAE80426.1"/>
    <property type="molecule type" value="Genomic_DNA"/>
</dbReference>
<feature type="transmembrane region" description="Helical" evidence="13">
    <location>
        <begin position="176"/>
        <end position="202"/>
    </location>
</feature>
<dbReference type="PROSITE" id="PS50262">
    <property type="entry name" value="G_PROTEIN_RECEP_F1_2"/>
    <property type="match status" value="1"/>
</dbReference>
<dbReference type="AlphaFoldDB" id="Q2AB41"/>
<dbReference type="GO" id="GO:0016020">
    <property type="term" value="C:membrane"/>
    <property type="evidence" value="ECO:0000318"/>
    <property type="project" value="GO_Central"/>
</dbReference>